<evidence type="ECO:0000256" key="1">
    <source>
        <dbReference type="SAM" id="MobiDB-lite"/>
    </source>
</evidence>
<accession>A0A1G6W188</accession>
<organism evidence="4 5">
    <name type="scientific">Actinokineospora iranica</name>
    <dbReference type="NCBI Taxonomy" id="1271860"/>
    <lineage>
        <taxon>Bacteria</taxon>
        <taxon>Bacillati</taxon>
        <taxon>Actinomycetota</taxon>
        <taxon>Actinomycetes</taxon>
        <taxon>Pseudonocardiales</taxon>
        <taxon>Pseudonocardiaceae</taxon>
        <taxon>Actinokineospora</taxon>
    </lineage>
</organism>
<dbReference type="Pfam" id="PF01878">
    <property type="entry name" value="EVE"/>
    <property type="match status" value="1"/>
</dbReference>
<keyword evidence="5" id="KW-1185">Reference proteome</keyword>
<dbReference type="STRING" id="1271860.SAMN05216174_113170"/>
<reference evidence="5" key="1">
    <citation type="submission" date="2016-10" db="EMBL/GenBank/DDBJ databases">
        <authorList>
            <person name="Varghese N."/>
            <person name="Submissions S."/>
        </authorList>
    </citation>
    <scope>NUCLEOTIDE SEQUENCE [LARGE SCALE GENOMIC DNA]</scope>
    <source>
        <strain evidence="5">IBRC-M 10403</strain>
    </source>
</reference>
<gene>
    <name evidence="4" type="ORF">SAMN05216174_113170</name>
</gene>
<dbReference type="RefSeq" id="WP_091455107.1">
    <property type="nucleotide sequence ID" value="NZ_FMZZ01000013.1"/>
</dbReference>
<dbReference type="InterPro" id="IPR056086">
    <property type="entry name" value="DUF7669"/>
</dbReference>
<dbReference type="AlphaFoldDB" id="A0A1G6W188"/>
<dbReference type="SUPFAM" id="SSF88697">
    <property type="entry name" value="PUA domain-like"/>
    <property type="match status" value="1"/>
</dbReference>
<dbReference type="EMBL" id="FMZZ01000013">
    <property type="protein sequence ID" value="SDD58806.1"/>
    <property type="molecule type" value="Genomic_DNA"/>
</dbReference>
<sequence>MRPRKIDLAFDWMRSQPRRAFHYRDEVRAALAELHSDEFAVSDDRKTPWFSLHRDMTQDPRFLRGDKGMIELVEGAIAEVTSAEVAAVPDVKGPRVWIFQANPKFYRILEALQHLDRMQFLTNRYKDRIHVGDIVLLWVSGNHAGIYAQARVVEGVADRKSDGDDAAFWADPSRGATTEPRVVLAIEKRFLGNPLLKTTITATEGLANLMILRQPNGTNFPVDADAWELLRPLLPTEETHEPAREVLAWATKRARAGKIYDESCNELLERFVAETFADGEEHPRNEITSWFAANYPLFKPITVQCHIEKYTTNFRSRVHYNATPEHDLLFRVDDDWARLRLYRPGDDPPPIHDKPDAPKGSKAKTSTKAKQVSPLDRNRRLLAHLATLGELTPGDLEDLGLHEAHLSDWLDSLLARRPEAHVVTPLFLHLIDGDAGPSAFTTRLAAHFMGEHLRRHASEPIPELEEHVWARFGRWHPTQPHGGDQKTHAYLSVPIREPRDVAASERLDLFTQLPPKVIGDLIREPEFLSEQQSWSADAASKSSEGPLSTQLRRSWKRPLLLSTVELLVADDGRVLMGEMERTDVIARSYVVAGLPLCHHGEWEPAAALGREAAAERLLQHPVAAALLQFEVHRLFASLAGDVAALIHFGGGVAHLELDGAGRGPLWRHVRSMLKQVGYWPVGSSTQDSLWAGAIHVMLKNLELLDVFKRDGDVLRLTDDYQSKIKAHPGHLQNRGEKPYRVRLSQFLAALHGGQA</sequence>
<feature type="compositionally biased region" description="Basic and acidic residues" evidence="1">
    <location>
        <begin position="344"/>
        <end position="359"/>
    </location>
</feature>
<feature type="domain" description="DUF7669" evidence="3">
    <location>
        <begin position="266"/>
        <end position="335"/>
    </location>
</feature>
<dbReference type="Pfam" id="PF24706">
    <property type="entry name" value="DUF7669"/>
    <property type="match status" value="1"/>
</dbReference>
<name>A0A1G6W188_9PSEU</name>
<protein>
    <submittedName>
        <fullName evidence="4">EVE domain-containing protein</fullName>
    </submittedName>
</protein>
<evidence type="ECO:0000313" key="4">
    <source>
        <dbReference type="EMBL" id="SDD58806.1"/>
    </source>
</evidence>
<evidence type="ECO:0000259" key="2">
    <source>
        <dbReference type="Pfam" id="PF01878"/>
    </source>
</evidence>
<dbReference type="OrthoDB" id="4939521at2"/>
<dbReference type="InterPro" id="IPR015947">
    <property type="entry name" value="PUA-like_sf"/>
</dbReference>
<feature type="region of interest" description="Disordered" evidence="1">
    <location>
        <begin position="344"/>
        <end position="373"/>
    </location>
</feature>
<dbReference type="InterPro" id="IPR002740">
    <property type="entry name" value="EVE_domain"/>
</dbReference>
<dbReference type="Proteomes" id="UP000199501">
    <property type="component" value="Unassembled WGS sequence"/>
</dbReference>
<feature type="domain" description="EVE" evidence="2">
    <location>
        <begin position="96"/>
        <end position="230"/>
    </location>
</feature>
<evidence type="ECO:0000259" key="3">
    <source>
        <dbReference type="Pfam" id="PF24706"/>
    </source>
</evidence>
<dbReference type="Gene3D" id="3.10.590.10">
    <property type="entry name" value="ph1033 like domains"/>
    <property type="match status" value="1"/>
</dbReference>
<evidence type="ECO:0000313" key="5">
    <source>
        <dbReference type="Proteomes" id="UP000199501"/>
    </source>
</evidence>
<proteinExistence type="predicted"/>